<dbReference type="EC" id="3.1.26.4" evidence="2"/>
<dbReference type="PANTHER" id="PTHR37984:SF12">
    <property type="entry name" value="RIBONUCLEASE H"/>
    <property type="match status" value="1"/>
</dbReference>
<dbReference type="CDD" id="cd01647">
    <property type="entry name" value="RT_LTR"/>
    <property type="match status" value="1"/>
</dbReference>
<dbReference type="InterPro" id="IPR043502">
    <property type="entry name" value="DNA/RNA_pol_sf"/>
</dbReference>
<comment type="caution">
    <text evidence="4">The sequence shown here is derived from an EMBL/GenBank/DDBJ whole genome shotgun (WGS) entry which is preliminary data.</text>
</comment>
<keyword evidence="5" id="KW-1185">Reference proteome</keyword>
<feature type="domain" description="Reverse transcriptase" evidence="3">
    <location>
        <begin position="1"/>
        <end position="159"/>
    </location>
</feature>
<reference evidence="4 5" key="1">
    <citation type="journal article" date="2024" name="Proc. Natl. Acad. Sci. U.S.A.">
        <title>The genetic regulatory architecture and epigenomic basis for age-related changes in rattlesnake venom.</title>
        <authorList>
            <person name="Hogan M.P."/>
            <person name="Holding M.L."/>
            <person name="Nystrom G.S."/>
            <person name="Colston T.J."/>
            <person name="Bartlett D.A."/>
            <person name="Mason A.J."/>
            <person name="Ellsworth S.A."/>
            <person name="Rautsaw R.M."/>
            <person name="Lawrence K.C."/>
            <person name="Strickland J.L."/>
            <person name="He B."/>
            <person name="Fraser P."/>
            <person name="Margres M.J."/>
            <person name="Gilbert D.M."/>
            <person name="Gibbs H.L."/>
            <person name="Parkinson C.L."/>
            <person name="Rokyta D.R."/>
        </authorList>
    </citation>
    <scope>NUCLEOTIDE SEQUENCE [LARGE SCALE GENOMIC DNA]</scope>
    <source>
        <strain evidence="4">DRR0105</strain>
    </source>
</reference>
<protein>
    <recommendedName>
        <fullName evidence="2">ribonuclease H</fullName>
        <ecNumber evidence="2">3.1.26.4</ecNumber>
    </recommendedName>
</protein>
<gene>
    <name evidence="4" type="ORF">NXF25_001366</name>
</gene>
<evidence type="ECO:0000313" key="5">
    <source>
        <dbReference type="Proteomes" id="UP001474421"/>
    </source>
</evidence>
<evidence type="ECO:0000256" key="2">
    <source>
        <dbReference type="ARBA" id="ARBA00012180"/>
    </source>
</evidence>
<dbReference type="GO" id="GO:0004523">
    <property type="term" value="F:RNA-DNA hybrid ribonuclease activity"/>
    <property type="evidence" value="ECO:0007669"/>
    <property type="project" value="UniProtKB-EC"/>
</dbReference>
<dbReference type="InterPro" id="IPR050951">
    <property type="entry name" value="Retrovirus_Pol_polyprotein"/>
</dbReference>
<dbReference type="Gene3D" id="3.30.70.270">
    <property type="match status" value="1"/>
</dbReference>
<dbReference type="SUPFAM" id="SSF56672">
    <property type="entry name" value="DNA/RNA polymerases"/>
    <property type="match status" value="1"/>
</dbReference>
<dbReference type="Proteomes" id="UP001474421">
    <property type="component" value="Unassembled WGS sequence"/>
</dbReference>
<dbReference type="InterPro" id="IPR043128">
    <property type="entry name" value="Rev_trsase/Diguanyl_cyclase"/>
</dbReference>
<dbReference type="Pfam" id="PF00078">
    <property type="entry name" value="RVT_1"/>
    <property type="match status" value="1"/>
</dbReference>
<evidence type="ECO:0000259" key="3">
    <source>
        <dbReference type="PROSITE" id="PS50878"/>
    </source>
</evidence>
<proteinExistence type="inferred from homology"/>
<dbReference type="PANTHER" id="PTHR37984">
    <property type="entry name" value="PROTEIN CBG26694"/>
    <property type="match status" value="1"/>
</dbReference>
<name>A0AAW1C6N5_CROAD</name>
<dbReference type="PROSITE" id="PS50878">
    <property type="entry name" value="RT_POL"/>
    <property type="match status" value="1"/>
</dbReference>
<comment type="similarity">
    <text evidence="1">Belongs to the beta type-B retroviral polymerase family. HERV class-II K(HML-2) pol subfamily.</text>
</comment>
<organism evidence="4 5">
    <name type="scientific">Crotalus adamanteus</name>
    <name type="common">Eastern diamondback rattlesnake</name>
    <dbReference type="NCBI Taxonomy" id="8729"/>
    <lineage>
        <taxon>Eukaryota</taxon>
        <taxon>Metazoa</taxon>
        <taxon>Chordata</taxon>
        <taxon>Craniata</taxon>
        <taxon>Vertebrata</taxon>
        <taxon>Euteleostomi</taxon>
        <taxon>Lepidosauria</taxon>
        <taxon>Squamata</taxon>
        <taxon>Bifurcata</taxon>
        <taxon>Unidentata</taxon>
        <taxon>Episquamata</taxon>
        <taxon>Toxicofera</taxon>
        <taxon>Serpentes</taxon>
        <taxon>Colubroidea</taxon>
        <taxon>Viperidae</taxon>
        <taxon>Crotalinae</taxon>
        <taxon>Crotalus</taxon>
    </lineage>
</organism>
<evidence type="ECO:0000313" key="4">
    <source>
        <dbReference type="EMBL" id="KAK9410191.1"/>
    </source>
</evidence>
<dbReference type="EMBL" id="JAOTOJ010000001">
    <property type="protein sequence ID" value="KAK9410191.1"/>
    <property type="molecule type" value="Genomic_DNA"/>
</dbReference>
<accession>A0AAW1C6N5</accession>
<sequence length="170" mass="18573">MCSPTTFDIAENLVALTPLKSVTYTYSVPVVSHILGSLQGGCLFAKLDLAEAYQQLPVDEAMVAAQTIVTHQGAFKIKCLQFGVSVAPGIFQGVMEQTLKGIPGVCPYFDDVLITGENAEVLAEWLRAILQRFRTVGLRLKKEKCKIGVESMEFLGSTLMPMASIWQTQN</sequence>
<dbReference type="InterPro" id="IPR000477">
    <property type="entry name" value="RT_dom"/>
</dbReference>
<evidence type="ECO:0000256" key="1">
    <source>
        <dbReference type="ARBA" id="ARBA00010879"/>
    </source>
</evidence>
<dbReference type="AlphaFoldDB" id="A0AAW1C6N5"/>